<dbReference type="EMBL" id="BARU01000117">
    <property type="protein sequence ID" value="GAH27383.1"/>
    <property type="molecule type" value="Genomic_DNA"/>
</dbReference>
<sequence length="30" mass="3257">VIAVFLKIKVRLKALSVRLKGIPEGGLKPL</sequence>
<evidence type="ECO:0000313" key="1">
    <source>
        <dbReference type="EMBL" id="GAH27383.1"/>
    </source>
</evidence>
<comment type="caution">
    <text evidence="1">The sequence shown here is derived from an EMBL/GenBank/DDBJ whole genome shotgun (WGS) entry which is preliminary data.</text>
</comment>
<organism evidence="1">
    <name type="scientific">marine sediment metagenome</name>
    <dbReference type="NCBI Taxonomy" id="412755"/>
    <lineage>
        <taxon>unclassified sequences</taxon>
        <taxon>metagenomes</taxon>
        <taxon>ecological metagenomes</taxon>
    </lineage>
</organism>
<reference evidence="1" key="1">
    <citation type="journal article" date="2014" name="Front. Microbiol.">
        <title>High frequency of phylogenetically diverse reductive dehalogenase-homologous genes in deep subseafloor sedimentary metagenomes.</title>
        <authorList>
            <person name="Kawai M."/>
            <person name="Futagami T."/>
            <person name="Toyoda A."/>
            <person name="Takaki Y."/>
            <person name="Nishi S."/>
            <person name="Hori S."/>
            <person name="Arai W."/>
            <person name="Tsubouchi T."/>
            <person name="Morono Y."/>
            <person name="Uchiyama I."/>
            <person name="Ito T."/>
            <person name="Fujiyama A."/>
            <person name="Inagaki F."/>
            <person name="Takami H."/>
        </authorList>
    </citation>
    <scope>NUCLEOTIDE SEQUENCE</scope>
    <source>
        <strain evidence="1">Expedition CK06-06</strain>
    </source>
</reference>
<gene>
    <name evidence="1" type="ORF">S03H2_00558</name>
</gene>
<proteinExistence type="predicted"/>
<protein>
    <submittedName>
        <fullName evidence="1">Uncharacterized protein</fullName>
    </submittedName>
</protein>
<feature type="non-terminal residue" evidence="1">
    <location>
        <position position="1"/>
    </location>
</feature>
<name>X1G2Y0_9ZZZZ</name>
<accession>X1G2Y0</accession>
<dbReference type="AlphaFoldDB" id="X1G2Y0"/>